<name>A0AAJ4GFQ3_LIMFE</name>
<evidence type="ECO:0000313" key="3">
    <source>
        <dbReference type="Proteomes" id="UP000503169"/>
    </source>
</evidence>
<evidence type="ECO:0000256" key="1">
    <source>
        <dbReference type="SAM" id="Phobius"/>
    </source>
</evidence>
<organism evidence="2 3">
    <name type="scientific">Limosilactobacillus fermentum</name>
    <name type="common">Lactobacillus fermentum</name>
    <dbReference type="NCBI Taxonomy" id="1613"/>
    <lineage>
        <taxon>Bacteria</taxon>
        <taxon>Bacillati</taxon>
        <taxon>Bacillota</taxon>
        <taxon>Bacilli</taxon>
        <taxon>Lactobacillales</taxon>
        <taxon>Lactobacillaceae</taxon>
        <taxon>Limosilactobacillus</taxon>
    </lineage>
</organism>
<gene>
    <name evidence="2" type="ORF">HCY95_01425</name>
</gene>
<feature type="transmembrane region" description="Helical" evidence="1">
    <location>
        <begin position="23"/>
        <end position="42"/>
    </location>
</feature>
<proteinExistence type="predicted"/>
<keyword evidence="1" id="KW-0472">Membrane</keyword>
<dbReference type="AlphaFoldDB" id="A0AAJ4GFQ3"/>
<protein>
    <submittedName>
        <fullName evidence="2">Uncharacterized protein</fullName>
    </submittedName>
</protein>
<dbReference type="Proteomes" id="UP000503169">
    <property type="component" value="Chromosome"/>
</dbReference>
<evidence type="ECO:0000313" key="2">
    <source>
        <dbReference type="EMBL" id="QIX58986.1"/>
    </source>
</evidence>
<sequence>MTKLITCLALESLVVAETLHDHFWLAMIALVPFWLIAMEESFPQQKKAQRHR</sequence>
<accession>A0AAJ4GFQ3</accession>
<keyword evidence="1" id="KW-1133">Transmembrane helix</keyword>
<reference evidence="2 3" key="1">
    <citation type="submission" date="2020-04" db="EMBL/GenBank/DDBJ databases">
        <title>Novel strain L. Fermentum HFD1 producer antibacterial peptides.</title>
        <authorList>
            <person name="Ozhegov G.D."/>
            <person name="Pavlova A.S."/>
            <person name="Zhuravleva D.E."/>
            <person name="Gogoleva N.V."/>
            <person name="Shagimardanova E.I."/>
            <person name="Markelova M.I."/>
            <person name="Yarullina D.R."/>
            <person name="Kayumov A.R."/>
        </authorList>
    </citation>
    <scope>NUCLEOTIDE SEQUENCE [LARGE SCALE GENOMIC DNA]</scope>
    <source>
        <strain evidence="2 3">HFD1</strain>
    </source>
</reference>
<dbReference type="EMBL" id="CP050919">
    <property type="protein sequence ID" value="QIX58986.1"/>
    <property type="molecule type" value="Genomic_DNA"/>
</dbReference>
<dbReference type="RefSeq" id="WP_168183557.1">
    <property type="nucleotide sequence ID" value="NZ_CP050919.1"/>
</dbReference>
<keyword evidence="1" id="KW-0812">Transmembrane</keyword>